<gene>
    <name evidence="5" type="ORF">METZ01_LOCUS454555</name>
</gene>
<evidence type="ECO:0000256" key="2">
    <source>
        <dbReference type="ARBA" id="ARBA00022723"/>
    </source>
</evidence>
<dbReference type="EMBL" id="UINC01188469">
    <property type="protein sequence ID" value="SVE01701.1"/>
    <property type="molecule type" value="Genomic_DNA"/>
</dbReference>
<evidence type="ECO:0000256" key="4">
    <source>
        <dbReference type="ARBA" id="ARBA00023014"/>
    </source>
</evidence>
<keyword evidence="2" id="KW-0479">Metal-binding</keyword>
<dbReference type="SFLD" id="SFLDS00029">
    <property type="entry name" value="Radical_SAM"/>
    <property type="match status" value="1"/>
</dbReference>
<evidence type="ECO:0000313" key="5">
    <source>
        <dbReference type="EMBL" id="SVE01701.1"/>
    </source>
</evidence>
<proteinExistence type="predicted"/>
<protein>
    <recommendedName>
        <fullName evidence="6">Radical SAM core domain-containing protein</fullName>
    </recommendedName>
</protein>
<keyword evidence="4" id="KW-0411">Iron-sulfur</keyword>
<dbReference type="InterPro" id="IPR007197">
    <property type="entry name" value="rSAM"/>
</dbReference>
<dbReference type="GO" id="GO:0046872">
    <property type="term" value="F:metal ion binding"/>
    <property type="evidence" value="ECO:0007669"/>
    <property type="project" value="UniProtKB-KW"/>
</dbReference>
<name>A0A383A224_9ZZZZ</name>
<accession>A0A383A224</accession>
<dbReference type="InterPro" id="IPR013785">
    <property type="entry name" value="Aldolase_TIM"/>
</dbReference>
<dbReference type="Gene3D" id="3.20.20.70">
    <property type="entry name" value="Aldolase class I"/>
    <property type="match status" value="1"/>
</dbReference>
<evidence type="ECO:0000256" key="1">
    <source>
        <dbReference type="ARBA" id="ARBA00022691"/>
    </source>
</evidence>
<keyword evidence="3" id="KW-0408">Iron</keyword>
<keyword evidence="1" id="KW-0949">S-adenosyl-L-methionine</keyword>
<evidence type="ECO:0000256" key="3">
    <source>
        <dbReference type="ARBA" id="ARBA00023004"/>
    </source>
</evidence>
<evidence type="ECO:0008006" key="6">
    <source>
        <dbReference type="Google" id="ProtNLM"/>
    </source>
</evidence>
<dbReference type="GO" id="GO:0051536">
    <property type="term" value="F:iron-sulfur cluster binding"/>
    <property type="evidence" value="ECO:0007669"/>
    <property type="project" value="UniProtKB-KW"/>
</dbReference>
<sequence length="136" mass="15359">MEIRRQHFPDTIRFHNPGLRRHRTSEITCQQPEEFVSISLTGTHCALNCKHCGTHVLRGMNDLSRTPQSLFELCSKLAEKGTRGILISGGCDRQGRVPILTHLPDLIKIRKVLGMTIWIHPGLPDEETTKGLVELD</sequence>
<dbReference type="AlphaFoldDB" id="A0A383A224"/>
<dbReference type="SUPFAM" id="SSF102114">
    <property type="entry name" value="Radical SAM enzymes"/>
    <property type="match status" value="1"/>
</dbReference>
<dbReference type="InterPro" id="IPR058240">
    <property type="entry name" value="rSAM_sf"/>
</dbReference>
<feature type="non-terminal residue" evidence="5">
    <location>
        <position position="136"/>
    </location>
</feature>
<dbReference type="GO" id="GO:0003824">
    <property type="term" value="F:catalytic activity"/>
    <property type="evidence" value="ECO:0007669"/>
    <property type="project" value="InterPro"/>
</dbReference>
<reference evidence="5" key="1">
    <citation type="submission" date="2018-05" db="EMBL/GenBank/DDBJ databases">
        <authorList>
            <person name="Lanie J.A."/>
            <person name="Ng W.-L."/>
            <person name="Kazmierczak K.M."/>
            <person name="Andrzejewski T.M."/>
            <person name="Davidsen T.M."/>
            <person name="Wayne K.J."/>
            <person name="Tettelin H."/>
            <person name="Glass J.I."/>
            <person name="Rusch D."/>
            <person name="Podicherti R."/>
            <person name="Tsui H.-C.T."/>
            <person name="Winkler M.E."/>
        </authorList>
    </citation>
    <scope>NUCLEOTIDE SEQUENCE</scope>
</reference>
<organism evidence="5">
    <name type="scientific">marine metagenome</name>
    <dbReference type="NCBI Taxonomy" id="408172"/>
    <lineage>
        <taxon>unclassified sequences</taxon>
        <taxon>metagenomes</taxon>
        <taxon>ecological metagenomes</taxon>
    </lineage>
</organism>